<keyword evidence="4" id="KW-0326">Glycosidase</keyword>
<dbReference type="Gene3D" id="2.60.40.1180">
    <property type="entry name" value="Golgi alpha-mannosidase II"/>
    <property type="match status" value="1"/>
</dbReference>
<dbReference type="InterPro" id="IPR028995">
    <property type="entry name" value="Glyco_hydro_57/38_cen_sf"/>
</dbReference>
<dbReference type="PANTHER" id="PTHR46017:SF2">
    <property type="entry name" value="MANNOSYLGLYCERATE HYDROLASE"/>
    <property type="match status" value="1"/>
</dbReference>
<comment type="similarity">
    <text evidence="1">Belongs to the glycosyl hydrolase 38 family.</text>
</comment>
<dbReference type="Proteomes" id="UP000647587">
    <property type="component" value="Unassembled WGS sequence"/>
</dbReference>
<evidence type="ECO:0000313" key="6">
    <source>
        <dbReference type="EMBL" id="GGK35602.1"/>
    </source>
</evidence>
<dbReference type="PANTHER" id="PTHR46017">
    <property type="entry name" value="ALPHA-MANNOSIDASE 2C1"/>
    <property type="match status" value="1"/>
</dbReference>
<sequence length="953" mass="106561">MTTVPRPVTVHVYHHTHWDREWWSTRERFRFRLVHTVDAILDALAAGPDLASFVLDGQTLVLKDYLQVRPGRRDELIRQIRDGRLFVGPWHILPDEFLVSGEATLRNLWLGERTARDLGVEVSRVGYLPDQFGHIAQMPQLLRGFGIDSAVVWRGFGGPPMGVEAGAAEVGLNRYLYPRARDNRFPPHIHSEFWWEAPDGTRVLGVFLPLEYYQSHYKVFPDDAALTEDQTIGRARRTSAYLRSYAVTDVLLEPMGGDHLPVDPRLPGLLRELNGALADEGVTYRISTLDAFVQEVQAQQDRVQVVWQGEGRAFGRKAHLLPGVLSARLYLKQRNARAQTALERYAEPLQALHWLLGEQYEADYLWTAWERLIENHPHDSICGCSIDQVHREMITRFDEAQQMADLLAEDAHGSIATRVDPAFAEGGEVVTVFNPLNWPRTDEVRVLMNPHLNITPLHWMLIDHLGQECPFQIRTVGSDVEKTEAFSWLSLSPGRTHDANEFIEVTFVAQDVPGLGYRSYALRRRKQPLGSALVRPYQVLGDVALNKGALAVSTLAVGPGTLENEFLRVTVNPDNGSLDLLDKSTGHSYTGLNSFDNGGDNGDTYNYAWPLGDQVFHTGQVQAHLSWVEVGPARATLRVTWCWTLPEGLSEDRQSRSTRHVPFVLHSDVTLLPGVRRVDIRTHFDNTARDHRLRARFPLGAPVTVSSAETQFGVVDRPVTLPADQRGSSEPAVHEHPQLNFASLSDGTRGLTVLNRGLPEFSAAEDGILSLTVLRAVGWLSREDFLTRVGGAGPTTPTPEAQMLGPVTAEYSLVPHAGTWAEADTWRDAHSFNAPLHAATQTSQIVPLRNRHRDRPATLPPARSFIEVTGRVLVTAVKRAEDRNALIVRFVNQTPDPQVARVRVAVGMTGARRANLREHPQEDIDVTDGMVELTVRPWEIVTLELDVAMETHA</sequence>
<evidence type="ECO:0000256" key="1">
    <source>
        <dbReference type="ARBA" id="ARBA00009792"/>
    </source>
</evidence>
<dbReference type="Pfam" id="PF01074">
    <property type="entry name" value="Glyco_hydro_38N"/>
    <property type="match status" value="1"/>
</dbReference>
<feature type="domain" description="Glycoside hydrolase family 38 central" evidence="5">
    <location>
        <begin position="319"/>
        <end position="397"/>
    </location>
</feature>
<organism evidence="6 7">
    <name type="scientific">Deinococcus malanensis</name>
    <dbReference type="NCBI Taxonomy" id="1706855"/>
    <lineage>
        <taxon>Bacteria</taxon>
        <taxon>Thermotogati</taxon>
        <taxon>Deinococcota</taxon>
        <taxon>Deinococci</taxon>
        <taxon>Deinococcales</taxon>
        <taxon>Deinococcaceae</taxon>
        <taxon>Deinococcus</taxon>
    </lineage>
</organism>
<evidence type="ECO:0000313" key="7">
    <source>
        <dbReference type="Proteomes" id="UP000647587"/>
    </source>
</evidence>
<proteinExistence type="inferred from homology"/>
<keyword evidence="7" id="KW-1185">Reference proteome</keyword>
<dbReference type="SUPFAM" id="SSF88688">
    <property type="entry name" value="Families 57/38 glycoside transferase middle domain"/>
    <property type="match status" value="1"/>
</dbReference>
<evidence type="ECO:0000259" key="5">
    <source>
        <dbReference type="SMART" id="SM00872"/>
    </source>
</evidence>
<dbReference type="InterPro" id="IPR037094">
    <property type="entry name" value="Glyco_hydro_38_cen_sf"/>
</dbReference>
<accession>A0ABQ2EZF3</accession>
<dbReference type="InterPro" id="IPR011682">
    <property type="entry name" value="Glyco_hydro_38_C"/>
</dbReference>
<dbReference type="Pfam" id="PF09261">
    <property type="entry name" value="Alpha-mann_mid"/>
    <property type="match status" value="1"/>
</dbReference>
<keyword evidence="3" id="KW-0378">Hydrolase</keyword>
<comment type="caution">
    <text evidence="6">The sequence shown here is derived from an EMBL/GenBank/DDBJ whole genome shotgun (WGS) entry which is preliminary data.</text>
</comment>
<dbReference type="InterPro" id="IPR011330">
    <property type="entry name" value="Glyco_hydro/deAcase_b/a-brl"/>
</dbReference>
<dbReference type="InterPro" id="IPR013780">
    <property type="entry name" value="Glyco_hydro_b"/>
</dbReference>
<keyword evidence="2" id="KW-0479">Metal-binding</keyword>
<gene>
    <name evidence="6" type="primary">ypdB</name>
    <name evidence="6" type="ORF">GCM10008955_31900</name>
</gene>
<dbReference type="SUPFAM" id="SSF88713">
    <property type="entry name" value="Glycoside hydrolase/deacetylase"/>
    <property type="match status" value="1"/>
</dbReference>
<name>A0ABQ2EZF3_9DEIO</name>
<dbReference type="InterPro" id="IPR000602">
    <property type="entry name" value="Glyco_hydro_38_N"/>
</dbReference>
<dbReference type="Gene3D" id="2.60.40.2220">
    <property type="match status" value="1"/>
</dbReference>
<dbReference type="Gene3D" id="2.70.98.30">
    <property type="entry name" value="Golgi alpha-mannosidase II, domain 4"/>
    <property type="match status" value="1"/>
</dbReference>
<evidence type="ECO:0000256" key="3">
    <source>
        <dbReference type="ARBA" id="ARBA00022801"/>
    </source>
</evidence>
<dbReference type="InterPro" id="IPR015341">
    <property type="entry name" value="Glyco_hydro_38_cen"/>
</dbReference>
<dbReference type="EMBL" id="BMPP01000015">
    <property type="protein sequence ID" value="GGK35602.1"/>
    <property type="molecule type" value="Genomic_DNA"/>
</dbReference>
<dbReference type="RefSeq" id="WP_189010548.1">
    <property type="nucleotide sequence ID" value="NZ_BMPP01000015.1"/>
</dbReference>
<dbReference type="InterPro" id="IPR041147">
    <property type="entry name" value="GH38_C"/>
</dbReference>
<protein>
    <submittedName>
        <fullName evidence="6">Alpha-mannosidase</fullName>
    </submittedName>
</protein>
<dbReference type="Gene3D" id="3.20.110.10">
    <property type="entry name" value="Glycoside hydrolase 38, N terminal domain"/>
    <property type="match status" value="1"/>
</dbReference>
<dbReference type="Pfam" id="PF17677">
    <property type="entry name" value="Glyco_hydro38C2"/>
    <property type="match status" value="1"/>
</dbReference>
<dbReference type="Gene3D" id="1.20.1270.50">
    <property type="entry name" value="Glycoside hydrolase family 38, central domain"/>
    <property type="match status" value="1"/>
</dbReference>
<evidence type="ECO:0000256" key="2">
    <source>
        <dbReference type="ARBA" id="ARBA00022723"/>
    </source>
</evidence>
<reference evidence="7" key="1">
    <citation type="journal article" date="2019" name="Int. J. Syst. Evol. Microbiol.">
        <title>The Global Catalogue of Microorganisms (GCM) 10K type strain sequencing project: providing services to taxonomists for standard genome sequencing and annotation.</title>
        <authorList>
            <consortium name="The Broad Institute Genomics Platform"/>
            <consortium name="The Broad Institute Genome Sequencing Center for Infectious Disease"/>
            <person name="Wu L."/>
            <person name="Ma J."/>
        </authorList>
    </citation>
    <scope>NUCLEOTIDE SEQUENCE [LARGE SCALE GENOMIC DNA]</scope>
    <source>
        <strain evidence="7">JCM 30331</strain>
    </source>
</reference>
<dbReference type="Pfam" id="PF07748">
    <property type="entry name" value="Glyco_hydro_38C"/>
    <property type="match status" value="1"/>
</dbReference>
<evidence type="ECO:0000256" key="4">
    <source>
        <dbReference type="ARBA" id="ARBA00023295"/>
    </source>
</evidence>
<dbReference type="SUPFAM" id="SSF74650">
    <property type="entry name" value="Galactose mutarotase-like"/>
    <property type="match status" value="1"/>
</dbReference>
<dbReference type="SMART" id="SM00872">
    <property type="entry name" value="Alpha-mann_mid"/>
    <property type="match status" value="1"/>
</dbReference>
<dbReference type="InterPro" id="IPR011013">
    <property type="entry name" value="Gal_mutarotase_sf_dom"/>
</dbReference>
<dbReference type="InterPro" id="IPR027291">
    <property type="entry name" value="Glyco_hydro_38_N_sf"/>
</dbReference>